<dbReference type="Gene3D" id="1.20.1250.20">
    <property type="entry name" value="MFS general substrate transporter like domains"/>
    <property type="match status" value="1"/>
</dbReference>
<dbReference type="InterPro" id="IPR036259">
    <property type="entry name" value="MFS_trans_sf"/>
</dbReference>
<sequence length="94" mass="10011">MISNRWLILAVLFFARFTMAFQFQSIGALSPLIIETYTADFSDIGLLVGLYLAPGVVIAIPGSAIAVRFGDKRVVALGMVMMLAGGALTTLVTD</sequence>
<proteinExistence type="predicted"/>
<dbReference type="EMBL" id="AAUW01000006">
    <property type="protein sequence ID" value="EAV44286.1"/>
    <property type="molecule type" value="Genomic_DNA"/>
</dbReference>
<dbReference type="eggNOG" id="COG2814">
    <property type="taxonomic scope" value="Bacteria"/>
</dbReference>
<dbReference type="PROSITE" id="PS50850">
    <property type="entry name" value="MFS"/>
    <property type="match status" value="1"/>
</dbReference>
<dbReference type="SUPFAM" id="SSF103473">
    <property type="entry name" value="MFS general substrate transporter"/>
    <property type="match status" value="1"/>
</dbReference>
<gene>
    <name evidence="6" type="ORF">SIAM614_03970</name>
</gene>
<keyword evidence="3 4" id="KW-0472">Membrane</keyword>
<feature type="domain" description="Major facilitator superfamily (MFS) profile" evidence="5">
    <location>
        <begin position="8"/>
        <end position="94"/>
    </location>
</feature>
<reference evidence="6 7" key="1">
    <citation type="submission" date="2006-05" db="EMBL/GenBank/DDBJ databases">
        <authorList>
            <person name="King G."/>
            <person name="Ferriera S."/>
            <person name="Johnson J."/>
            <person name="Kravitz S."/>
            <person name="Beeson K."/>
            <person name="Sutton G."/>
            <person name="Rogers Y.-H."/>
            <person name="Friedman R."/>
            <person name="Frazier M."/>
            <person name="Venter J.C."/>
        </authorList>
    </citation>
    <scope>NUCLEOTIDE SEQUENCE [LARGE SCALE GENOMIC DNA]</scope>
    <source>
        <strain evidence="7">ATCC 25650 / DSM 13394 / JCM 20685 / NBRC 16684 / NCIMB 2208 / IAM 12614 / B1</strain>
    </source>
</reference>
<evidence type="ECO:0000259" key="5">
    <source>
        <dbReference type="PROSITE" id="PS50850"/>
    </source>
</evidence>
<name>A0NRV7_ROSAI</name>
<accession>A0NRV7</accession>
<comment type="caution">
    <text evidence="6">The sequence shown here is derived from an EMBL/GenBank/DDBJ whole genome shotgun (WGS) entry which is preliminary data.</text>
</comment>
<keyword evidence="2 4" id="KW-1133">Transmembrane helix</keyword>
<dbReference type="Pfam" id="PF07690">
    <property type="entry name" value="MFS_1"/>
    <property type="match status" value="1"/>
</dbReference>
<dbReference type="AlphaFoldDB" id="A0NRV7"/>
<keyword evidence="1 4" id="KW-0812">Transmembrane</keyword>
<evidence type="ECO:0000256" key="2">
    <source>
        <dbReference type="ARBA" id="ARBA00022989"/>
    </source>
</evidence>
<dbReference type="InterPro" id="IPR020846">
    <property type="entry name" value="MFS_dom"/>
</dbReference>
<dbReference type="InterPro" id="IPR011701">
    <property type="entry name" value="MFS"/>
</dbReference>
<evidence type="ECO:0000256" key="4">
    <source>
        <dbReference type="SAM" id="Phobius"/>
    </source>
</evidence>
<evidence type="ECO:0000313" key="7">
    <source>
        <dbReference type="Proteomes" id="UP000004848"/>
    </source>
</evidence>
<evidence type="ECO:0000256" key="1">
    <source>
        <dbReference type="ARBA" id="ARBA00022692"/>
    </source>
</evidence>
<dbReference type="Proteomes" id="UP000004848">
    <property type="component" value="Unassembled WGS sequence"/>
</dbReference>
<dbReference type="GO" id="GO:0022857">
    <property type="term" value="F:transmembrane transporter activity"/>
    <property type="evidence" value="ECO:0007669"/>
    <property type="project" value="InterPro"/>
</dbReference>
<organism evidence="6 7">
    <name type="scientific">Roseibium aggregatum (strain ATCC 25650 / DSM 13394 / JCM 20685 / NBRC 16684 / NCIMB 2208 / IAM 12614 / B1)</name>
    <name type="common">Stappia aggregata</name>
    <dbReference type="NCBI Taxonomy" id="384765"/>
    <lineage>
        <taxon>Bacteria</taxon>
        <taxon>Pseudomonadati</taxon>
        <taxon>Pseudomonadota</taxon>
        <taxon>Alphaproteobacteria</taxon>
        <taxon>Hyphomicrobiales</taxon>
        <taxon>Stappiaceae</taxon>
        <taxon>Roseibium</taxon>
    </lineage>
</organism>
<protein>
    <submittedName>
        <fullName evidence="6">Transporter, putative</fullName>
    </submittedName>
</protein>
<dbReference type="OrthoDB" id="7738352at2"/>
<evidence type="ECO:0000256" key="3">
    <source>
        <dbReference type="ARBA" id="ARBA00023136"/>
    </source>
</evidence>
<feature type="transmembrane region" description="Helical" evidence="4">
    <location>
        <begin position="44"/>
        <end position="67"/>
    </location>
</feature>
<feature type="transmembrane region" description="Helical" evidence="4">
    <location>
        <begin position="74"/>
        <end position="92"/>
    </location>
</feature>
<evidence type="ECO:0000313" key="6">
    <source>
        <dbReference type="EMBL" id="EAV44286.1"/>
    </source>
</evidence>